<name>A0ABY9X3N6_9BACT</name>
<dbReference type="Proteomes" id="UP001611383">
    <property type="component" value="Chromosome"/>
</dbReference>
<dbReference type="InterPro" id="IPR021815">
    <property type="entry name" value="TsiV"/>
</dbReference>
<proteinExistence type="predicted"/>
<protein>
    <submittedName>
        <fullName evidence="1">DUF3396 domain-containing protein</fullName>
    </submittedName>
</protein>
<evidence type="ECO:0000313" key="2">
    <source>
        <dbReference type="Proteomes" id="UP001611383"/>
    </source>
</evidence>
<evidence type="ECO:0000313" key="1">
    <source>
        <dbReference type="EMBL" id="WNG49989.1"/>
    </source>
</evidence>
<sequence length="302" mass="34486">MSEHYPRIRLDKALGERHSLFIRESMSITFHMKRSHQELVHAVMRDLEVYRRAVGALTLGWYANPYSGDWDELDDKGWAYLQREMLEEPATHLWLRESPSATTGYEVLYHGRLLDTPPANDMTVVSFILPTEYLEEHGPKRVRELALELAAELPFSSGHAGLAFNFPESVLGTTERIRDLSFRYPGLDIPQVQFDSLAIGTRVNGVHWLNFLGQPVLGALGGVEGLRARLRSPDTTVQELDGERAVVTLGKWPEAGDTERGHALPEHRELARVLEPWLFLGRAPFDGFSEADMRRWERRFLD</sequence>
<gene>
    <name evidence="1" type="ORF">F0U60_42095</name>
</gene>
<reference evidence="1 2" key="1">
    <citation type="submission" date="2019-08" db="EMBL/GenBank/DDBJ databases">
        <title>Archangium and Cystobacter genomes.</title>
        <authorList>
            <person name="Chen I.-C.K."/>
            <person name="Wielgoss S."/>
        </authorList>
    </citation>
    <scope>NUCLEOTIDE SEQUENCE [LARGE SCALE GENOMIC DNA]</scope>
    <source>
        <strain evidence="1 2">Cbm 6</strain>
    </source>
</reference>
<dbReference type="Pfam" id="PF11876">
    <property type="entry name" value="TsiV"/>
    <property type="match status" value="1"/>
</dbReference>
<accession>A0ABY9X3N6</accession>
<organism evidence="1 2">
    <name type="scientific">Archangium minus</name>
    <dbReference type="NCBI Taxonomy" id="83450"/>
    <lineage>
        <taxon>Bacteria</taxon>
        <taxon>Pseudomonadati</taxon>
        <taxon>Myxococcota</taxon>
        <taxon>Myxococcia</taxon>
        <taxon>Myxococcales</taxon>
        <taxon>Cystobacterineae</taxon>
        <taxon>Archangiaceae</taxon>
        <taxon>Archangium</taxon>
    </lineage>
</organism>
<keyword evidence="2" id="KW-1185">Reference proteome</keyword>
<dbReference type="EMBL" id="CP043494">
    <property type="protein sequence ID" value="WNG49989.1"/>
    <property type="molecule type" value="Genomic_DNA"/>
</dbReference>